<accession>A0AAN1IEK3</accession>
<gene>
    <name evidence="2" type="ORF">BIFLH24_00567</name>
    <name evidence="1" type="ORF">DRBB29_1025</name>
</gene>
<organism evidence="1 3">
    <name type="scientific">Bifidobacterium breve</name>
    <dbReference type="NCBI Taxonomy" id="1685"/>
    <lineage>
        <taxon>Bacteria</taxon>
        <taxon>Bacillati</taxon>
        <taxon>Actinomycetota</taxon>
        <taxon>Actinomycetes</taxon>
        <taxon>Bifidobacteriales</taxon>
        <taxon>Bifidobacteriaceae</taxon>
        <taxon>Bifidobacterium</taxon>
    </lineage>
</organism>
<evidence type="ECO:0000313" key="4">
    <source>
        <dbReference type="Proteomes" id="UP000494173"/>
    </source>
</evidence>
<reference evidence="2 4" key="2">
    <citation type="submission" date="2019-10" db="EMBL/GenBank/DDBJ databases">
        <authorList>
            <consortium name="Melissa Lawson"/>
            <person name="O'neill I."/>
        </authorList>
    </citation>
    <scope>NUCLEOTIDE SEQUENCE [LARGE SCALE GENOMIC DNA]</scope>
    <source>
        <strain evidence="2">LH_24</strain>
    </source>
</reference>
<evidence type="ECO:0000313" key="3">
    <source>
        <dbReference type="Proteomes" id="UP000232496"/>
    </source>
</evidence>
<dbReference type="EMBL" id="CABWKB010000002">
    <property type="protein sequence ID" value="VWQ16160.1"/>
    <property type="molecule type" value="Genomic_DNA"/>
</dbReference>
<dbReference type="Proteomes" id="UP000232496">
    <property type="component" value="Chromosome"/>
</dbReference>
<dbReference type="AlphaFoldDB" id="A0AAN1IEK3"/>
<dbReference type="RefSeq" id="WP_054322021.1">
    <property type="nucleotide sequence ID" value="NZ_BCXN01000048.1"/>
</dbReference>
<dbReference type="Pfam" id="PF07751">
    <property type="entry name" value="Abi_2"/>
    <property type="match status" value="1"/>
</dbReference>
<dbReference type="EMBL" id="CP023198">
    <property type="protein sequence ID" value="AUE18579.1"/>
    <property type="molecule type" value="Genomic_DNA"/>
</dbReference>
<sequence>MEADGKASRKPILTVEEQIAHLKAKGVKFVLCDEAEAVRYLAEKCNFFKLASYRKLFAKREGGDRDGQYVDLDFAQLRLLASLDQQLRFVLLGMTLDIEHFQKVAVLHEMDARGEDGYAIVADYMASLSQPNRDYRLHELKMSGYSPYSAGVYAKYADDMPAWVFFELTSFGTLIDFVRFCARRWNDRSLHVAHYDLKGVKSLRNCAAHGSCIVNAFADRGAGRTAVTNSVVRAVSVANVSKATRAKWMGCAAMQQIATVFVVYSRLVPEGRSRKRAMADLASLFARVEDSASILPSQGPDSTAWAAFHFMRSLTKGLGLL</sequence>
<dbReference type="Proteomes" id="UP000494173">
    <property type="component" value="Unassembled WGS sequence"/>
</dbReference>
<protein>
    <submittedName>
        <fullName evidence="2">Abi-like protein</fullName>
    </submittedName>
</protein>
<dbReference type="InterPro" id="IPR011664">
    <property type="entry name" value="Abi_system_AbiD/AbiF-like"/>
</dbReference>
<evidence type="ECO:0000313" key="2">
    <source>
        <dbReference type="EMBL" id="VWQ16160.1"/>
    </source>
</evidence>
<name>A0AAN1IEK3_BIFBR</name>
<proteinExistence type="predicted"/>
<reference evidence="1 3" key="1">
    <citation type="submission" date="2017-09" db="EMBL/GenBank/DDBJ databases">
        <title>Comparative genomics and methylome analysis of the gut commensal Bifidobacterium breve.</title>
        <authorList>
            <person name="Bottacini F."/>
            <person name="Morrissey R."/>
            <person name="Roberts R.J."/>
            <person name="James K."/>
            <person name="van Breen J."/>
            <person name="Egan M."/>
            <person name="Lambert J."/>
            <person name="van Limpt K."/>
            <person name="Stanton C."/>
            <person name="Knol J."/>
            <person name="O' Connell Motherway M."/>
            <person name="van Sinderen D."/>
        </authorList>
    </citation>
    <scope>NUCLEOTIDE SEQUENCE [LARGE SCALE GENOMIC DNA]</scope>
    <source>
        <strain evidence="1 3">DRBB29</strain>
    </source>
</reference>
<evidence type="ECO:0000313" key="1">
    <source>
        <dbReference type="EMBL" id="AUE18579.1"/>
    </source>
</evidence>